<dbReference type="Proteomes" id="UP000075883">
    <property type="component" value="Unassembled WGS sequence"/>
</dbReference>
<reference evidence="2" key="2">
    <citation type="submission" date="2020-05" db="UniProtKB">
        <authorList>
            <consortium name="EnsemblMetazoa"/>
        </authorList>
    </citation>
    <scope>IDENTIFICATION</scope>
    <source>
        <strain evidence="2">A-37</strain>
    </source>
</reference>
<name>A0A182MMP9_9DIPT</name>
<evidence type="ECO:0000313" key="2">
    <source>
        <dbReference type="EnsemblMetazoa" id="ACUA021964-PA"/>
    </source>
</evidence>
<proteinExistence type="predicted"/>
<keyword evidence="1" id="KW-1133">Transmembrane helix</keyword>
<evidence type="ECO:0000313" key="3">
    <source>
        <dbReference type="Proteomes" id="UP000075883"/>
    </source>
</evidence>
<accession>A0A182MMP9</accession>
<organism evidence="2 3">
    <name type="scientific">Anopheles culicifacies</name>
    <dbReference type="NCBI Taxonomy" id="139723"/>
    <lineage>
        <taxon>Eukaryota</taxon>
        <taxon>Metazoa</taxon>
        <taxon>Ecdysozoa</taxon>
        <taxon>Arthropoda</taxon>
        <taxon>Hexapoda</taxon>
        <taxon>Insecta</taxon>
        <taxon>Pterygota</taxon>
        <taxon>Neoptera</taxon>
        <taxon>Endopterygota</taxon>
        <taxon>Diptera</taxon>
        <taxon>Nematocera</taxon>
        <taxon>Culicoidea</taxon>
        <taxon>Culicidae</taxon>
        <taxon>Anophelinae</taxon>
        <taxon>Anopheles</taxon>
        <taxon>culicifacies species complex</taxon>
    </lineage>
</organism>
<reference evidence="3" key="1">
    <citation type="submission" date="2013-09" db="EMBL/GenBank/DDBJ databases">
        <title>The Genome Sequence of Anopheles culicifacies species A.</title>
        <authorList>
            <consortium name="The Broad Institute Genomics Platform"/>
            <person name="Neafsey D.E."/>
            <person name="Besansky N."/>
            <person name="Howell P."/>
            <person name="Walton C."/>
            <person name="Young S.K."/>
            <person name="Zeng Q."/>
            <person name="Gargeya S."/>
            <person name="Fitzgerald M."/>
            <person name="Haas B."/>
            <person name="Abouelleil A."/>
            <person name="Allen A.W."/>
            <person name="Alvarado L."/>
            <person name="Arachchi H.M."/>
            <person name="Berlin A.M."/>
            <person name="Chapman S.B."/>
            <person name="Gainer-Dewar J."/>
            <person name="Goldberg J."/>
            <person name="Griggs A."/>
            <person name="Gujja S."/>
            <person name="Hansen M."/>
            <person name="Howarth C."/>
            <person name="Imamovic A."/>
            <person name="Ireland A."/>
            <person name="Larimer J."/>
            <person name="McCowan C."/>
            <person name="Murphy C."/>
            <person name="Pearson M."/>
            <person name="Poon T.W."/>
            <person name="Priest M."/>
            <person name="Roberts A."/>
            <person name="Saif S."/>
            <person name="Shea T."/>
            <person name="Sisk P."/>
            <person name="Sykes S."/>
            <person name="Wortman J."/>
            <person name="Nusbaum C."/>
            <person name="Birren B."/>
        </authorList>
    </citation>
    <scope>NUCLEOTIDE SEQUENCE [LARGE SCALE GENOMIC DNA]</scope>
    <source>
        <strain evidence="3">A-37</strain>
    </source>
</reference>
<keyword evidence="1" id="KW-0812">Transmembrane</keyword>
<sequence length="102" mass="11413">MVPLYGSGVPLVKDAMVVRCSGELKLDGRKRTPHCTVVSSGSRCMLLMVSCFVVNIVCKPQIFGIVLLVYRRHRTVECSIKRPLPPPFIPARVNPWPNFGEF</sequence>
<keyword evidence="3" id="KW-1185">Reference proteome</keyword>
<feature type="transmembrane region" description="Helical" evidence="1">
    <location>
        <begin position="46"/>
        <end position="70"/>
    </location>
</feature>
<evidence type="ECO:0000256" key="1">
    <source>
        <dbReference type="SAM" id="Phobius"/>
    </source>
</evidence>
<dbReference type="EMBL" id="AXCM01010207">
    <property type="status" value="NOT_ANNOTATED_CDS"/>
    <property type="molecule type" value="Genomic_DNA"/>
</dbReference>
<protein>
    <submittedName>
        <fullName evidence="2">Uncharacterized protein</fullName>
    </submittedName>
</protein>
<dbReference type="AlphaFoldDB" id="A0A182MMP9"/>
<keyword evidence="1" id="KW-0472">Membrane</keyword>
<dbReference type="VEuPathDB" id="VectorBase:ACUA021964"/>
<dbReference type="EnsemblMetazoa" id="ACUA021964-RA">
    <property type="protein sequence ID" value="ACUA021964-PA"/>
    <property type="gene ID" value="ACUA021964"/>
</dbReference>